<dbReference type="InterPro" id="IPR000890">
    <property type="entry name" value="Aliphatic_acid_kin_short-chain"/>
</dbReference>
<dbReference type="InterPro" id="IPR043129">
    <property type="entry name" value="ATPase_NBD"/>
</dbReference>
<organism evidence="11">
    <name type="scientific">Mesoaciditoga lauensis</name>
    <dbReference type="NCBI Taxonomy" id="1495039"/>
    <lineage>
        <taxon>Bacteria</taxon>
        <taxon>Thermotogati</taxon>
        <taxon>Thermotogota</taxon>
        <taxon>Thermotogae</taxon>
        <taxon>Mesoaciditogales</taxon>
        <taxon>Mesoaciditogaceae</taxon>
        <taxon>Mesoaciditoga</taxon>
    </lineage>
</organism>
<dbReference type="SUPFAM" id="SSF53067">
    <property type="entry name" value="Actin-like ATPase domain"/>
    <property type="match status" value="2"/>
</dbReference>
<evidence type="ECO:0000256" key="8">
    <source>
        <dbReference type="ARBA" id="ARBA00048596"/>
    </source>
</evidence>
<dbReference type="EMBL" id="DTPE01000139">
    <property type="protein sequence ID" value="HGE75141.1"/>
    <property type="molecule type" value="Genomic_DNA"/>
</dbReference>
<dbReference type="AlphaFoldDB" id="A0A7V3REK4"/>
<dbReference type="PANTHER" id="PTHR21060:SF3">
    <property type="entry name" value="BUTYRATE KINASE 2-RELATED"/>
    <property type="match status" value="1"/>
</dbReference>
<keyword evidence="5 9" id="KW-0547">Nucleotide-binding</keyword>
<dbReference type="PROSITE" id="PS01076">
    <property type="entry name" value="ACETATE_KINASE_2"/>
    <property type="match status" value="1"/>
</dbReference>
<evidence type="ECO:0000256" key="3">
    <source>
        <dbReference type="ARBA" id="ARBA00022490"/>
    </source>
</evidence>
<evidence type="ECO:0000256" key="6">
    <source>
        <dbReference type="ARBA" id="ARBA00022777"/>
    </source>
</evidence>
<dbReference type="GO" id="GO:0005737">
    <property type="term" value="C:cytoplasm"/>
    <property type="evidence" value="ECO:0007669"/>
    <property type="project" value="UniProtKB-SubCell"/>
</dbReference>
<dbReference type="Pfam" id="PF00871">
    <property type="entry name" value="Acetate_kinase"/>
    <property type="match status" value="1"/>
</dbReference>
<dbReference type="GO" id="GO:0005524">
    <property type="term" value="F:ATP binding"/>
    <property type="evidence" value="ECO:0007669"/>
    <property type="project" value="UniProtKB-KW"/>
</dbReference>
<keyword evidence="4 9" id="KW-0808">Transferase</keyword>
<dbReference type="GO" id="GO:0047761">
    <property type="term" value="F:butyrate kinase activity"/>
    <property type="evidence" value="ECO:0007669"/>
    <property type="project" value="UniProtKB-UniRule"/>
</dbReference>
<evidence type="ECO:0000256" key="5">
    <source>
        <dbReference type="ARBA" id="ARBA00022741"/>
    </source>
</evidence>
<dbReference type="GO" id="GO:0008776">
    <property type="term" value="F:acetate kinase activity"/>
    <property type="evidence" value="ECO:0007669"/>
    <property type="project" value="TreeGrafter"/>
</dbReference>
<evidence type="ECO:0000313" key="11">
    <source>
        <dbReference type="EMBL" id="HGE75141.1"/>
    </source>
</evidence>
<dbReference type="PIRSF" id="PIRSF036458">
    <property type="entry name" value="Butyrate_kin"/>
    <property type="match status" value="1"/>
</dbReference>
<evidence type="ECO:0000256" key="4">
    <source>
        <dbReference type="ARBA" id="ARBA00022679"/>
    </source>
</evidence>
<dbReference type="CDD" id="cd24011">
    <property type="entry name" value="ASKHA_NBD_BK"/>
    <property type="match status" value="1"/>
</dbReference>
<keyword evidence="3 9" id="KW-0963">Cytoplasm</keyword>
<dbReference type="EC" id="2.7.2.7" evidence="9"/>
<dbReference type="PRINTS" id="PR00471">
    <property type="entry name" value="ACETATEKNASE"/>
</dbReference>
<evidence type="ECO:0000256" key="9">
    <source>
        <dbReference type="HAMAP-Rule" id="MF_00542"/>
    </source>
</evidence>
<comment type="similarity">
    <text evidence="2 9 10">Belongs to the acetokinase family.</text>
</comment>
<dbReference type="NCBIfam" id="NF002834">
    <property type="entry name" value="PRK03011.1-5"/>
    <property type="match status" value="1"/>
</dbReference>
<keyword evidence="6 9" id="KW-0418">Kinase</keyword>
<dbReference type="InterPro" id="IPR011245">
    <property type="entry name" value="Butyrate_kin"/>
</dbReference>
<dbReference type="Gene3D" id="3.30.420.40">
    <property type="match status" value="2"/>
</dbReference>
<comment type="caution">
    <text evidence="11">The sequence shown here is derived from an EMBL/GenBank/DDBJ whole genome shotgun (WGS) entry which is preliminary data.</text>
</comment>
<dbReference type="GO" id="GO:0006083">
    <property type="term" value="P:acetate metabolic process"/>
    <property type="evidence" value="ECO:0007669"/>
    <property type="project" value="TreeGrafter"/>
</dbReference>
<keyword evidence="7 9" id="KW-0067">ATP-binding</keyword>
<protein>
    <recommendedName>
        <fullName evidence="9">Probable butyrate kinase</fullName>
        <shortName evidence="9">BK</shortName>
        <ecNumber evidence="9">2.7.2.7</ecNumber>
    </recommendedName>
    <alternativeName>
        <fullName evidence="9">Branched-chain carboxylic acid kinase</fullName>
    </alternativeName>
</protein>
<dbReference type="PANTHER" id="PTHR21060">
    <property type="entry name" value="ACETATE KINASE"/>
    <property type="match status" value="1"/>
</dbReference>
<accession>A0A7V3REK4</accession>
<gene>
    <name evidence="9 11" type="primary">buk</name>
    <name evidence="11" type="ORF">ENX73_03335</name>
</gene>
<evidence type="ECO:0000256" key="10">
    <source>
        <dbReference type="RuleBase" id="RU003835"/>
    </source>
</evidence>
<sequence length="356" mass="39346">MFRILAVNPGSTSTKLAIFEEDKKVKSQDLSHSVQELKPFKKIADQYPFRVEKIRNFLNDSGYVLSDFSAFVGRGGLIKPVQGGTYVVNDLMISELKGAKYGEHASNLGAMIVYDFSKLTKKPAFIVDPVVVDEMDEIAKISGHPDFRRRSIFHALNQRAVARKAAESMFKRYEECNFIVAHMGGGVSVGAHRKGRVVDVNNALNGDGPFSPERSGTLPLTSLIDLCYSGKYTLEEMRKKITGNGGLVAHLGTNNALEVQRRIDEGDINAELVYKALAYQVSKWIGRMIVPLEGNVDAIILTGGMAYDSKHIVKWIKEKVSYIAPVVVFPGGDEEKALVMGALRILKGEELSKNYE</sequence>
<dbReference type="NCBIfam" id="TIGR02707">
    <property type="entry name" value="butyr_kinase"/>
    <property type="match status" value="1"/>
</dbReference>
<proteinExistence type="inferred from homology"/>
<name>A0A7V3REK4_9BACT</name>
<comment type="subcellular location">
    <subcellularLocation>
        <location evidence="1 9">Cytoplasm</location>
    </subcellularLocation>
</comment>
<evidence type="ECO:0000256" key="7">
    <source>
        <dbReference type="ARBA" id="ARBA00022840"/>
    </source>
</evidence>
<dbReference type="HAMAP" id="MF_00542">
    <property type="entry name" value="Butyrate_kinase"/>
    <property type="match status" value="1"/>
</dbReference>
<dbReference type="InterPro" id="IPR023865">
    <property type="entry name" value="Aliphatic_acid_kinase_CS"/>
</dbReference>
<evidence type="ECO:0000256" key="1">
    <source>
        <dbReference type="ARBA" id="ARBA00004496"/>
    </source>
</evidence>
<dbReference type="PROSITE" id="PS01075">
    <property type="entry name" value="ACETATE_KINASE_1"/>
    <property type="match status" value="1"/>
</dbReference>
<reference evidence="11" key="1">
    <citation type="journal article" date="2020" name="mSystems">
        <title>Genome- and Community-Level Interaction Insights into Carbon Utilization and Element Cycling Functions of Hydrothermarchaeota in Hydrothermal Sediment.</title>
        <authorList>
            <person name="Zhou Z."/>
            <person name="Liu Y."/>
            <person name="Xu W."/>
            <person name="Pan J."/>
            <person name="Luo Z.H."/>
            <person name="Li M."/>
        </authorList>
    </citation>
    <scope>NUCLEOTIDE SEQUENCE [LARGE SCALE GENOMIC DNA]</scope>
    <source>
        <strain evidence="11">SpSt-966</strain>
    </source>
</reference>
<comment type="catalytic activity">
    <reaction evidence="8 9">
        <text>butanoate + ATP = butanoyl phosphate + ADP</text>
        <dbReference type="Rhea" id="RHEA:13585"/>
        <dbReference type="ChEBI" id="CHEBI:17968"/>
        <dbReference type="ChEBI" id="CHEBI:30616"/>
        <dbReference type="ChEBI" id="CHEBI:58079"/>
        <dbReference type="ChEBI" id="CHEBI:456216"/>
        <dbReference type="EC" id="2.7.2.7"/>
    </reaction>
</comment>
<evidence type="ECO:0000256" key="2">
    <source>
        <dbReference type="ARBA" id="ARBA00008748"/>
    </source>
</evidence>